<dbReference type="EMBL" id="BARW01026324">
    <property type="protein sequence ID" value="GAJ16234.1"/>
    <property type="molecule type" value="Genomic_DNA"/>
</dbReference>
<sequence>MAVDTNMYEYGGIGRYIFGVNASQQVGSEAKMLTDGRN</sequence>
<protein>
    <submittedName>
        <fullName evidence="1">Uncharacterized protein</fullName>
    </submittedName>
</protein>
<comment type="caution">
    <text evidence="1">The sequence shown here is derived from an EMBL/GenBank/DDBJ whole genome shotgun (WGS) entry which is preliminary data.</text>
</comment>
<evidence type="ECO:0000313" key="1">
    <source>
        <dbReference type="EMBL" id="GAJ16234.1"/>
    </source>
</evidence>
<organism evidence="1">
    <name type="scientific">marine sediment metagenome</name>
    <dbReference type="NCBI Taxonomy" id="412755"/>
    <lineage>
        <taxon>unclassified sequences</taxon>
        <taxon>metagenomes</taxon>
        <taxon>ecological metagenomes</taxon>
    </lineage>
</organism>
<feature type="non-terminal residue" evidence="1">
    <location>
        <position position="38"/>
    </location>
</feature>
<name>X1UFB4_9ZZZZ</name>
<accession>X1UFB4</accession>
<reference evidence="1" key="1">
    <citation type="journal article" date="2014" name="Front. Microbiol.">
        <title>High frequency of phylogenetically diverse reductive dehalogenase-homologous genes in deep subseafloor sedimentary metagenomes.</title>
        <authorList>
            <person name="Kawai M."/>
            <person name="Futagami T."/>
            <person name="Toyoda A."/>
            <person name="Takaki Y."/>
            <person name="Nishi S."/>
            <person name="Hori S."/>
            <person name="Arai W."/>
            <person name="Tsubouchi T."/>
            <person name="Morono Y."/>
            <person name="Uchiyama I."/>
            <person name="Ito T."/>
            <person name="Fujiyama A."/>
            <person name="Inagaki F."/>
            <person name="Takami H."/>
        </authorList>
    </citation>
    <scope>NUCLEOTIDE SEQUENCE</scope>
    <source>
        <strain evidence="1">Expedition CK06-06</strain>
    </source>
</reference>
<dbReference type="AlphaFoldDB" id="X1UFB4"/>
<gene>
    <name evidence="1" type="ORF">S12H4_42959</name>
</gene>
<proteinExistence type="predicted"/>